<keyword evidence="2" id="KW-1185">Reference proteome</keyword>
<evidence type="ECO:0000313" key="1">
    <source>
        <dbReference type="EMBL" id="MFC3033348.1"/>
    </source>
</evidence>
<protein>
    <submittedName>
        <fullName evidence="1">Uncharacterized protein</fullName>
    </submittedName>
</protein>
<proteinExistence type="predicted"/>
<organism evidence="1 2">
    <name type="scientific">Pseudoalteromonas fenneropenaei</name>
    <dbReference type="NCBI Taxonomy" id="1737459"/>
    <lineage>
        <taxon>Bacteria</taxon>
        <taxon>Pseudomonadati</taxon>
        <taxon>Pseudomonadota</taxon>
        <taxon>Gammaproteobacteria</taxon>
        <taxon>Alteromonadales</taxon>
        <taxon>Pseudoalteromonadaceae</taxon>
        <taxon>Pseudoalteromonas</taxon>
    </lineage>
</organism>
<accession>A0ABV7CLC3</accession>
<evidence type="ECO:0000313" key="2">
    <source>
        <dbReference type="Proteomes" id="UP001595453"/>
    </source>
</evidence>
<dbReference type="RefSeq" id="WP_377124743.1">
    <property type="nucleotide sequence ID" value="NZ_JBHRSD010000021.1"/>
</dbReference>
<comment type="caution">
    <text evidence="1">The sequence shown here is derived from an EMBL/GenBank/DDBJ whole genome shotgun (WGS) entry which is preliminary data.</text>
</comment>
<reference evidence="2" key="1">
    <citation type="journal article" date="2019" name="Int. J. Syst. Evol. Microbiol.">
        <title>The Global Catalogue of Microorganisms (GCM) 10K type strain sequencing project: providing services to taxonomists for standard genome sequencing and annotation.</title>
        <authorList>
            <consortium name="The Broad Institute Genomics Platform"/>
            <consortium name="The Broad Institute Genome Sequencing Center for Infectious Disease"/>
            <person name="Wu L."/>
            <person name="Ma J."/>
        </authorList>
    </citation>
    <scope>NUCLEOTIDE SEQUENCE [LARGE SCALE GENOMIC DNA]</scope>
    <source>
        <strain evidence="2">KCTC 42730</strain>
    </source>
</reference>
<dbReference type="EMBL" id="JBHRSD010000021">
    <property type="protein sequence ID" value="MFC3033348.1"/>
    <property type="molecule type" value="Genomic_DNA"/>
</dbReference>
<gene>
    <name evidence="1" type="ORF">ACFOEE_12530</name>
</gene>
<sequence>MKLDLKKSHLKKLSNQAAVAKNLTPNIIGGAKPSPDSGQYYCETYFCAQQ</sequence>
<name>A0ABV7CLC3_9GAMM</name>
<dbReference type="Proteomes" id="UP001595453">
    <property type="component" value="Unassembled WGS sequence"/>
</dbReference>